<sequence length="176" mass="17850">MKCAIILFALGVASVSAQAQPVAGGYGPVNPFAASNPYAVAFNPYLSGIFGGAIGGTIGGSGVGVSGGVATAPPFAGLSIPVFFQSIVLQREAERLLTQVGFPTDLTERVQDVVADTQEGFAGCQTPGSLPWLQIRCVKPLLTAAKDQLKLIDDEWQARQAAAAASSTVAPSSAAA</sequence>
<accession>A0A6J2T180</accession>
<dbReference type="AlphaFoldDB" id="A0A6J2T180"/>
<dbReference type="Proteomes" id="UP000504634">
    <property type="component" value="Unplaced"/>
</dbReference>
<name>A0A6J2T180_DROLE</name>
<evidence type="ECO:0000313" key="3">
    <source>
        <dbReference type="RefSeq" id="XP_030370661.1"/>
    </source>
</evidence>
<organism evidence="2 3">
    <name type="scientific">Drosophila lebanonensis</name>
    <name type="common">Fruit fly</name>
    <name type="synonym">Scaptodrosophila lebanonensis</name>
    <dbReference type="NCBI Taxonomy" id="7225"/>
    <lineage>
        <taxon>Eukaryota</taxon>
        <taxon>Metazoa</taxon>
        <taxon>Ecdysozoa</taxon>
        <taxon>Arthropoda</taxon>
        <taxon>Hexapoda</taxon>
        <taxon>Insecta</taxon>
        <taxon>Pterygota</taxon>
        <taxon>Neoptera</taxon>
        <taxon>Endopterygota</taxon>
        <taxon>Diptera</taxon>
        <taxon>Brachycera</taxon>
        <taxon>Muscomorpha</taxon>
        <taxon>Ephydroidea</taxon>
        <taxon>Drosophilidae</taxon>
        <taxon>Scaptodrosophila</taxon>
    </lineage>
</organism>
<feature type="signal peptide" evidence="1">
    <location>
        <begin position="1"/>
        <end position="19"/>
    </location>
</feature>
<keyword evidence="1" id="KW-0732">Signal</keyword>
<dbReference type="GeneID" id="115621218"/>
<evidence type="ECO:0000313" key="2">
    <source>
        <dbReference type="Proteomes" id="UP000504634"/>
    </source>
</evidence>
<protein>
    <submittedName>
        <fullName evidence="3">Uncharacterized protein LOC115621218</fullName>
    </submittedName>
</protein>
<feature type="chain" id="PRO_5026812017" evidence="1">
    <location>
        <begin position="20"/>
        <end position="176"/>
    </location>
</feature>
<evidence type="ECO:0000256" key="1">
    <source>
        <dbReference type="SAM" id="SignalP"/>
    </source>
</evidence>
<proteinExistence type="predicted"/>
<keyword evidence="2" id="KW-1185">Reference proteome</keyword>
<gene>
    <name evidence="3" type="primary">LOC115621218</name>
</gene>
<dbReference type="RefSeq" id="XP_030370661.1">
    <property type="nucleotide sequence ID" value="XM_030514801.1"/>
</dbReference>
<dbReference type="OrthoDB" id="8023940at2759"/>
<reference evidence="3" key="1">
    <citation type="submission" date="2025-08" db="UniProtKB">
        <authorList>
            <consortium name="RefSeq"/>
        </authorList>
    </citation>
    <scope>IDENTIFICATION</scope>
    <source>
        <strain evidence="3">11010-0011.00</strain>
        <tissue evidence="3">Whole body</tissue>
    </source>
</reference>